<keyword evidence="5 8" id="KW-0548">Nucleotidyltransferase</keyword>
<evidence type="ECO:0000256" key="6">
    <source>
        <dbReference type="ARBA" id="ARBA00023163"/>
    </source>
</evidence>
<reference evidence="11 12" key="1">
    <citation type="journal article" date="2021" name="Nat. Plants">
        <title>The Taxus genome provides insights into paclitaxel biosynthesis.</title>
        <authorList>
            <person name="Xiong X."/>
            <person name="Gou J."/>
            <person name="Liao Q."/>
            <person name="Li Y."/>
            <person name="Zhou Q."/>
            <person name="Bi G."/>
            <person name="Li C."/>
            <person name="Du R."/>
            <person name="Wang X."/>
            <person name="Sun T."/>
            <person name="Guo L."/>
            <person name="Liang H."/>
            <person name="Lu P."/>
            <person name="Wu Y."/>
            <person name="Zhang Z."/>
            <person name="Ro D.K."/>
            <person name="Shang Y."/>
            <person name="Huang S."/>
            <person name="Yan J."/>
        </authorList>
    </citation>
    <scope>NUCLEOTIDE SEQUENCE [LARGE SCALE GENOMIC DNA]</scope>
    <source>
        <strain evidence="11">Ta-2019</strain>
    </source>
</reference>
<protein>
    <recommendedName>
        <fullName evidence="2 8">DNA-directed RNA polymerase</fullName>
        <ecNumber evidence="2 8">2.7.7.6</ecNumber>
    </recommendedName>
</protein>
<dbReference type="GO" id="GO:0006390">
    <property type="term" value="P:mitochondrial transcription"/>
    <property type="evidence" value="ECO:0007669"/>
    <property type="project" value="TreeGrafter"/>
</dbReference>
<feature type="domain" description="DNA-directed RNA polymerase N-terminal" evidence="10">
    <location>
        <begin position="127"/>
        <end position="455"/>
    </location>
</feature>
<dbReference type="InterPro" id="IPR002092">
    <property type="entry name" value="DNA-dir_Rpol_phage-type"/>
</dbReference>
<dbReference type="Gene3D" id="1.10.1320.10">
    <property type="entry name" value="DNA-directed RNA polymerase, N-terminal domain"/>
    <property type="match status" value="1"/>
</dbReference>
<dbReference type="Proteomes" id="UP000824469">
    <property type="component" value="Unassembled WGS sequence"/>
</dbReference>
<evidence type="ECO:0000256" key="8">
    <source>
        <dbReference type="RuleBase" id="RU003805"/>
    </source>
</evidence>
<evidence type="ECO:0000256" key="4">
    <source>
        <dbReference type="ARBA" id="ARBA00022679"/>
    </source>
</evidence>
<dbReference type="InterPro" id="IPR046950">
    <property type="entry name" value="DNA-dir_Rpol_C_phage-type"/>
</dbReference>
<dbReference type="EMBL" id="JAHRHJ020000011">
    <property type="protein sequence ID" value="KAH9295327.1"/>
    <property type="molecule type" value="Genomic_DNA"/>
</dbReference>
<keyword evidence="3 8" id="KW-0240">DNA-directed RNA polymerase</keyword>
<dbReference type="GO" id="GO:0003899">
    <property type="term" value="F:DNA-directed RNA polymerase activity"/>
    <property type="evidence" value="ECO:0007669"/>
    <property type="project" value="UniProtKB-EC"/>
</dbReference>
<evidence type="ECO:0000256" key="2">
    <source>
        <dbReference type="ARBA" id="ARBA00012418"/>
    </source>
</evidence>
<keyword evidence="4 8" id="KW-0808">Transferase</keyword>
<keyword evidence="6 8" id="KW-0804">Transcription</keyword>
<comment type="caution">
    <text evidence="11">The sequence shown here is derived from an EMBL/GenBank/DDBJ whole genome shotgun (WGS) entry which is preliminary data.</text>
</comment>
<dbReference type="PANTHER" id="PTHR10102">
    <property type="entry name" value="DNA-DIRECTED RNA POLYMERASE, MITOCHONDRIAL"/>
    <property type="match status" value="1"/>
</dbReference>
<dbReference type="FunFam" id="1.10.150.20:FF:000027">
    <property type="entry name" value="DNA-directed RNA polymerase"/>
    <property type="match status" value="1"/>
</dbReference>
<name>A0AA38CEI7_TAXCH</name>
<dbReference type="PROSITE" id="PS00900">
    <property type="entry name" value="RNA_POL_PHAGE_1"/>
    <property type="match status" value="1"/>
</dbReference>
<dbReference type="InterPro" id="IPR029262">
    <property type="entry name" value="RPOL_N"/>
</dbReference>
<comment type="catalytic activity">
    <reaction evidence="7 8">
        <text>RNA(n) + a ribonucleoside 5'-triphosphate = RNA(n+1) + diphosphate</text>
        <dbReference type="Rhea" id="RHEA:21248"/>
        <dbReference type="Rhea" id="RHEA-COMP:14527"/>
        <dbReference type="Rhea" id="RHEA-COMP:17342"/>
        <dbReference type="ChEBI" id="CHEBI:33019"/>
        <dbReference type="ChEBI" id="CHEBI:61557"/>
        <dbReference type="ChEBI" id="CHEBI:140395"/>
        <dbReference type="EC" id="2.7.7.6"/>
    </reaction>
</comment>
<dbReference type="Pfam" id="PF00940">
    <property type="entry name" value="RNA_pol"/>
    <property type="match status" value="1"/>
</dbReference>
<dbReference type="PANTHER" id="PTHR10102:SF0">
    <property type="entry name" value="DNA-DIRECTED RNA POLYMERASE, MITOCHONDRIAL"/>
    <property type="match status" value="1"/>
</dbReference>
<evidence type="ECO:0000256" key="7">
    <source>
        <dbReference type="ARBA" id="ARBA00048552"/>
    </source>
</evidence>
<evidence type="ECO:0000313" key="11">
    <source>
        <dbReference type="EMBL" id="KAH9295327.1"/>
    </source>
</evidence>
<evidence type="ECO:0000313" key="12">
    <source>
        <dbReference type="Proteomes" id="UP000824469"/>
    </source>
</evidence>
<dbReference type="InterPro" id="IPR037159">
    <property type="entry name" value="RNA_POL_N_sf"/>
</dbReference>
<comment type="similarity">
    <text evidence="1 8">Belongs to the phage and mitochondrial RNA polymerase family.</text>
</comment>
<dbReference type="EC" id="2.7.7.6" evidence="2 8"/>
<dbReference type="GO" id="GO:0003677">
    <property type="term" value="F:DNA binding"/>
    <property type="evidence" value="ECO:0007669"/>
    <property type="project" value="InterPro"/>
</dbReference>
<accession>A0AA38CEI7</accession>
<organism evidence="11 12">
    <name type="scientific">Taxus chinensis</name>
    <name type="common">Chinese yew</name>
    <name type="synonym">Taxus wallichiana var. chinensis</name>
    <dbReference type="NCBI Taxonomy" id="29808"/>
    <lineage>
        <taxon>Eukaryota</taxon>
        <taxon>Viridiplantae</taxon>
        <taxon>Streptophyta</taxon>
        <taxon>Embryophyta</taxon>
        <taxon>Tracheophyta</taxon>
        <taxon>Spermatophyta</taxon>
        <taxon>Pinopsida</taxon>
        <taxon>Pinidae</taxon>
        <taxon>Conifers II</taxon>
        <taxon>Cupressales</taxon>
        <taxon>Taxaceae</taxon>
        <taxon>Taxus</taxon>
    </lineage>
</organism>
<dbReference type="SUPFAM" id="SSF56672">
    <property type="entry name" value="DNA/RNA polymerases"/>
    <property type="match status" value="1"/>
</dbReference>
<dbReference type="Pfam" id="PF14700">
    <property type="entry name" value="RPOL_N"/>
    <property type="match status" value="1"/>
</dbReference>
<gene>
    <name evidence="11" type="ORF">KI387_038915</name>
</gene>
<evidence type="ECO:0000256" key="5">
    <source>
        <dbReference type="ARBA" id="ARBA00022695"/>
    </source>
</evidence>
<dbReference type="SMART" id="SM01311">
    <property type="entry name" value="RPOL_N"/>
    <property type="match status" value="1"/>
</dbReference>
<feature type="non-terminal residue" evidence="11">
    <location>
        <position position="1"/>
    </location>
</feature>
<feature type="region of interest" description="Disordered" evidence="9">
    <location>
        <begin position="91"/>
        <end position="115"/>
    </location>
</feature>
<dbReference type="GO" id="GO:0034245">
    <property type="term" value="C:mitochondrial DNA-directed RNA polymerase complex"/>
    <property type="evidence" value="ECO:0007669"/>
    <property type="project" value="TreeGrafter"/>
</dbReference>
<sequence>MWRASLRKSTGRLKTIKEFSVFNKEFSRAFGLRGFLVEERPNLDCRSGFVKNMVHLPWCREGFGGRRVDPTWPPRGARGIANSAAEVLVSSDEAEEASTSEEDHFSRNKSHKGPMPAETKEFLALRKKQAKIETDAWKQTVQEYRELMQEMCSKKLAPSLPYMKSLFLGWFEPLRDAIAKEQHALQETVKFRVTEGELFRDCMCQLPPEMMSVITMHKLVGILMTAEDGSGPAGGGARLIYTALQIGEAVENEVRIHKFLEKTKKKPKRSKKVEGENQEIVTKEHEVLRKQVTNMMKMRKMRQVTWILKKEEDSKPWDPTLHAKVGSRLLELLLETAFIQPPNDQSTEGPPDVRPAFKHALRRVTTGKVVRMVGVIECDPLVRRGLERTARHMVMPYMPMLVTPCRWRGHEKGGYIFLPSSVMRIHGAKQQRDAIKSVPMKQIEKVYKALDVLGLTKWRVNKRVLDVVDTIWAEGGRLADLVDRGVDKLSYDGRLAFVEENIDNIIDSAERPLEGKRWWLGAEDPFQCLSACMYMSDALKSSCPESVICHMPVHQDGSCNGLQHYAALGRDKLGAEAVNLIGGDKPADVYSSIADRVDEIMQKDALQDPAKNRNAANARLLLGQVDRKLVKQTVMTSVYGVTYVGARDQIKNRLKERAFAADESELYNASCYAAKVTLTALGEMFNGARSIMTWLADCAKVIAAENETVRWITPLGLPVVQPYRKPARQLVRTHLQVLVLQKESDK</sequence>
<comment type="function">
    <text evidence="8">DNA-dependent RNA polymerase catalyzes the transcription of DNA into RNA using the four ribonucleoside triphosphates as substrates.</text>
</comment>
<evidence type="ECO:0000259" key="10">
    <source>
        <dbReference type="SMART" id="SM01311"/>
    </source>
</evidence>
<evidence type="ECO:0000256" key="1">
    <source>
        <dbReference type="ARBA" id="ARBA00009493"/>
    </source>
</evidence>
<evidence type="ECO:0000256" key="3">
    <source>
        <dbReference type="ARBA" id="ARBA00022478"/>
    </source>
</evidence>
<dbReference type="PROSITE" id="PS00489">
    <property type="entry name" value="RNA_POL_PHAGE_2"/>
    <property type="match status" value="1"/>
</dbReference>
<dbReference type="AlphaFoldDB" id="A0AA38CEI7"/>
<evidence type="ECO:0000256" key="9">
    <source>
        <dbReference type="SAM" id="MobiDB-lite"/>
    </source>
</evidence>
<proteinExistence type="inferred from homology"/>
<dbReference type="Gene3D" id="1.10.287.280">
    <property type="match status" value="1"/>
</dbReference>
<dbReference type="FunFam" id="1.10.1320.10:FF:000001">
    <property type="entry name" value="DNA-directed RNA polymerase"/>
    <property type="match status" value="1"/>
</dbReference>
<dbReference type="OMA" id="FIMRTHG"/>
<keyword evidence="12" id="KW-1185">Reference proteome</keyword>
<dbReference type="InterPro" id="IPR043502">
    <property type="entry name" value="DNA/RNA_pol_sf"/>
</dbReference>
<dbReference type="Gene3D" id="1.10.150.20">
    <property type="entry name" value="5' to 3' exonuclease, C-terminal subdomain"/>
    <property type="match status" value="1"/>
</dbReference>